<gene>
    <name evidence="2" type="ORF">EWU20_08420</name>
</gene>
<dbReference type="SUPFAM" id="SSF56925">
    <property type="entry name" value="OMPA-like"/>
    <property type="match status" value="1"/>
</dbReference>
<evidence type="ECO:0000313" key="3">
    <source>
        <dbReference type="Proteomes" id="UP000293583"/>
    </source>
</evidence>
<dbReference type="AlphaFoldDB" id="A0A4V2IVI2"/>
<name>A0A4V2IVI2_9BACT</name>
<sequence>MPIFVFKMLHPMLRINSLLLLFLLAFSSTTQAQFWKIGKKGGTGFKRSTFNPHTSLGFGAGSSHYYSLTDELGMFNRLVNDQSRFNVGAHLTRHVSKHFSIKGNLNYIRLAGNDYTFDNSALLPTTPDLRFRFRNDIVEFGLSGLLELNGNQQNYLKRNRFSPYLSAGIALVSTNTELYQLDSLGGAGLPNASWRNYADVIASDYPTNPIRNFDETIPSIGFSIPVGVGFRYRLNDFMDFGFEASLRTQLGNLFSAPKNQPAQTELTTKLLIPSEYATNLVDHYFVTQFQLIFHLDRSIDCPPIRR</sequence>
<comment type="caution">
    <text evidence="2">The sequence shown here is derived from an EMBL/GenBank/DDBJ whole genome shotgun (WGS) entry which is preliminary data.</text>
</comment>
<evidence type="ECO:0000313" key="2">
    <source>
        <dbReference type="EMBL" id="TBH71845.1"/>
    </source>
</evidence>
<protein>
    <submittedName>
        <fullName evidence="2">Uncharacterized protein</fullName>
    </submittedName>
</protein>
<dbReference type="Proteomes" id="UP000293583">
    <property type="component" value="Unassembled WGS sequence"/>
</dbReference>
<keyword evidence="3" id="KW-1185">Reference proteome</keyword>
<reference evidence="2 3" key="1">
    <citation type="submission" date="2019-02" db="EMBL/GenBank/DDBJ databases">
        <title>Genome of a new Bacteroidetes strain.</title>
        <authorList>
            <person name="Pitt A."/>
        </authorList>
    </citation>
    <scope>NUCLEOTIDE SEQUENCE [LARGE SCALE GENOMIC DNA]</scope>
    <source>
        <strain evidence="2 3">103A-SOEBACH</strain>
    </source>
</reference>
<dbReference type="Gene3D" id="2.40.160.20">
    <property type="match status" value="1"/>
</dbReference>
<feature type="chain" id="PRO_5020210721" evidence="1">
    <location>
        <begin position="33"/>
        <end position="306"/>
    </location>
</feature>
<evidence type="ECO:0000256" key="1">
    <source>
        <dbReference type="SAM" id="SignalP"/>
    </source>
</evidence>
<keyword evidence="1" id="KW-0732">Signal</keyword>
<proteinExistence type="predicted"/>
<accession>A0A4V2IVI2</accession>
<organism evidence="2 3">
    <name type="scientific">Aquirufa antheringensis</name>
    <dbReference type="NCBI Taxonomy" id="2516559"/>
    <lineage>
        <taxon>Bacteria</taxon>
        <taxon>Pseudomonadati</taxon>
        <taxon>Bacteroidota</taxon>
        <taxon>Cytophagia</taxon>
        <taxon>Cytophagales</taxon>
        <taxon>Flectobacillaceae</taxon>
        <taxon>Aquirufa</taxon>
    </lineage>
</organism>
<dbReference type="InterPro" id="IPR011250">
    <property type="entry name" value="OMP/PagP_B-barrel"/>
</dbReference>
<dbReference type="EMBL" id="SEWY01000004">
    <property type="protein sequence ID" value="TBH71845.1"/>
    <property type="molecule type" value="Genomic_DNA"/>
</dbReference>
<feature type="signal peptide" evidence="1">
    <location>
        <begin position="1"/>
        <end position="32"/>
    </location>
</feature>